<dbReference type="InterPro" id="IPR013783">
    <property type="entry name" value="Ig-like_fold"/>
</dbReference>
<dbReference type="GO" id="GO:0006955">
    <property type="term" value="P:immune response"/>
    <property type="evidence" value="ECO:0007669"/>
    <property type="project" value="TreeGrafter"/>
</dbReference>
<evidence type="ECO:0000313" key="15">
    <source>
        <dbReference type="Proteomes" id="UP000695023"/>
    </source>
</evidence>
<keyword evidence="4 13" id="KW-0732">Signal</keyword>
<dbReference type="Pfam" id="PF13927">
    <property type="entry name" value="Ig_3"/>
    <property type="match status" value="1"/>
</dbReference>
<gene>
    <name evidence="16" type="primary">LOC102213082</name>
</gene>
<evidence type="ECO:0000256" key="2">
    <source>
        <dbReference type="ARBA" id="ARBA00022475"/>
    </source>
</evidence>
<dbReference type="GO" id="GO:0031295">
    <property type="term" value="P:T cell costimulation"/>
    <property type="evidence" value="ECO:0007669"/>
    <property type="project" value="TreeGrafter"/>
</dbReference>
<evidence type="ECO:0000256" key="3">
    <source>
        <dbReference type="ARBA" id="ARBA00022692"/>
    </source>
</evidence>
<dbReference type="PANTHER" id="PTHR25466:SF9">
    <property type="entry name" value="FIBRONECTIN TYPE-III DOMAIN-CONTAINING PROTEIN"/>
    <property type="match status" value="1"/>
</dbReference>
<keyword evidence="6 12" id="KW-0472">Membrane</keyword>
<keyword evidence="3 12" id="KW-0812">Transmembrane</keyword>
<feature type="transmembrane region" description="Helical" evidence="12">
    <location>
        <begin position="256"/>
        <end position="277"/>
    </location>
</feature>
<dbReference type="InterPro" id="IPR036179">
    <property type="entry name" value="Ig-like_dom_sf"/>
</dbReference>
<feature type="chain" id="PRO_5041399417" evidence="13">
    <location>
        <begin position="22"/>
        <end position="312"/>
    </location>
</feature>
<dbReference type="SMART" id="SM00409">
    <property type="entry name" value="IG"/>
    <property type="match status" value="2"/>
</dbReference>
<dbReference type="InterPro" id="IPR051713">
    <property type="entry name" value="T-cell_Activation_Regulation"/>
</dbReference>
<keyword evidence="7" id="KW-1015">Disulfide bond</keyword>
<reference evidence="16" key="1">
    <citation type="submission" date="2025-08" db="UniProtKB">
        <authorList>
            <consortium name="RefSeq"/>
        </authorList>
    </citation>
    <scope>IDENTIFICATION</scope>
</reference>
<keyword evidence="5 12" id="KW-1133">Transmembrane helix</keyword>
<dbReference type="Gene3D" id="2.60.40.10">
    <property type="entry name" value="Immunoglobulins"/>
    <property type="match status" value="2"/>
</dbReference>
<keyword evidence="10" id="KW-0393">Immunoglobulin domain</keyword>
<dbReference type="GO" id="GO:0071222">
    <property type="term" value="P:cellular response to lipopolysaccharide"/>
    <property type="evidence" value="ECO:0007669"/>
    <property type="project" value="TreeGrafter"/>
</dbReference>
<evidence type="ECO:0000256" key="8">
    <source>
        <dbReference type="ARBA" id="ARBA00023170"/>
    </source>
</evidence>
<protein>
    <submittedName>
        <fullName evidence="16">Uncharacterized protein LOC102213082</fullName>
    </submittedName>
</protein>
<dbReference type="InterPro" id="IPR007110">
    <property type="entry name" value="Ig-like_dom"/>
</dbReference>
<dbReference type="GO" id="GO:0007166">
    <property type="term" value="P:cell surface receptor signaling pathway"/>
    <property type="evidence" value="ECO:0007669"/>
    <property type="project" value="TreeGrafter"/>
</dbReference>
<dbReference type="GO" id="GO:0009897">
    <property type="term" value="C:external side of plasma membrane"/>
    <property type="evidence" value="ECO:0007669"/>
    <property type="project" value="TreeGrafter"/>
</dbReference>
<evidence type="ECO:0000256" key="13">
    <source>
        <dbReference type="SAM" id="SignalP"/>
    </source>
</evidence>
<evidence type="ECO:0000313" key="16">
    <source>
        <dbReference type="RefSeq" id="XP_005753772.1"/>
    </source>
</evidence>
<dbReference type="GO" id="GO:0042130">
    <property type="term" value="P:negative regulation of T cell proliferation"/>
    <property type="evidence" value="ECO:0007669"/>
    <property type="project" value="TreeGrafter"/>
</dbReference>
<evidence type="ECO:0000256" key="9">
    <source>
        <dbReference type="ARBA" id="ARBA00023180"/>
    </source>
</evidence>
<feature type="domain" description="Ig-like" evidence="14">
    <location>
        <begin position="110"/>
        <end position="226"/>
    </location>
</feature>
<organism evidence="15 16">
    <name type="scientific">Pundamilia nyererei</name>
    <dbReference type="NCBI Taxonomy" id="303518"/>
    <lineage>
        <taxon>Eukaryota</taxon>
        <taxon>Metazoa</taxon>
        <taxon>Chordata</taxon>
        <taxon>Craniata</taxon>
        <taxon>Vertebrata</taxon>
        <taxon>Euteleostomi</taxon>
        <taxon>Actinopterygii</taxon>
        <taxon>Neopterygii</taxon>
        <taxon>Teleostei</taxon>
        <taxon>Neoteleostei</taxon>
        <taxon>Acanthomorphata</taxon>
        <taxon>Ovalentaria</taxon>
        <taxon>Cichlomorphae</taxon>
        <taxon>Cichliformes</taxon>
        <taxon>Cichlidae</taxon>
        <taxon>African cichlids</taxon>
        <taxon>Pseudocrenilabrinae</taxon>
        <taxon>Haplochromini</taxon>
        <taxon>Pundamilia</taxon>
    </lineage>
</organism>
<sequence length="312" mass="34232">MSGGAVFVFFGLCVLFVGCCGKPAILGESVELKADVKCDAQEFSLIYRLRNDSPRTVAQLVNGVWMPGERYRELVEHRSTLSLLLTRVNYNDQGYYEFTCAGQVVTTIQLEVLIISNNNLSVPEGDTLTLPCYFHTEGDSVDSVVWERDGELVLNHSLSSGELIYGTGFVGRASVRSDWFALGDLSLTVERVQLEDRGDFFCRVNKGTKRSGKWRERGSPAAVRVTINERITIISSTSAPPTREADTHTTACDTPIIITAVITLLLSAAAAAVWLVWRRKFRRSGSTPGGADGGPARDVETTPFTERSPDRG</sequence>
<evidence type="ECO:0000256" key="7">
    <source>
        <dbReference type="ARBA" id="ARBA00023157"/>
    </source>
</evidence>
<evidence type="ECO:0000256" key="6">
    <source>
        <dbReference type="ARBA" id="ARBA00023136"/>
    </source>
</evidence>
<comment type="subcellular location">
    <subcellularLocation>
        <location evidence="1">Cell membrane</location>
        <topology evidence="1">Single-pass type I membrane protein</topology>
    </subcellularLocation>
</comment>
<dbReference type="GO" id="GO:0042102">
    <property type="term" value="P:positive regulation of T cell proliferation"/>
    <property type="evidence" value="ECO:0007669"/>
    <property type="project" value="TreeGrafter"/>
</dbReference>
<keyword evidence="2" id="KW-1003">Cell membrane</keyword>
<keyword evidence="15" id="KW-1185">Reference proteome</keyword>
<dbReference type="PROSITE" id="PS50835">
    <property type="entry name" value="IG_LIKE"/>
    <property type="match status" value="1"/>
</dbReference>
<evidence type="ECO:0000256" key="4">
    <source>
        <dbReference type="ARBA" id="ARBA00022729"/>
    </source>
</evidence>
<feature type="region of interest" description="Disordered" evidence="11">
    <location>
        <begin position="285"/>
        <end position="312"/>
    </location>
</feature>
<evidence type="ECO:0000256" key="11">
    <source>
        <dbReference type="SAM" id="MobiDB-lite"/>
    </source>
</evidence>
<keyword evidence="8" id="KW-0675">Receptor</keyword>
<evidence type="ECO:0000256" key="10">
    <source>
        <dbReference type="ARBA" id="ARBA00023319"/>
    </source>
</evidence>
<dbReference type="GeneID" id="102213082"/>
<keyword evidence="9" id="KW-0325">Glycoprotein</keyword>
<evidence type="ECO:0000256" key="1">
    <source>
        <dbReference type="ARBA" id="ARBA00004251"/>
    </source>
</evidence>
<evidence type="ECO:0000256" key="5">
    <source>
        <dbReference type="ARBA" id="ARBA00022989"/>
    </source>
</evidence>
<evidence type="ECO:0000256" key="12">
    <source>
        <dbReference type="SAM" id="Phobius"/>
    </source>
</evidence>
<dbReference type="AlphaFoldDB" id="A0A9Y3S9Z3"/>
<dbReference type="RefSeq" id="XP_005753772.1">
    <property type="nucleotide sequence ID" value="XM_005753715.1"/>
</dbReference>
<dbReference type="SUPFAM" id="SSF48726">
    <property type="entry name" value="Immunoglobulin"/>
    <property type="match status" value="2"/>
</dbReference>
<proteinExistence type="predicted"/>
<evidence type="ECO:0000259" key="14">
    <source>
        <dbReference type="PROSITE" id="PS50835"/>
    </source>
</evidence>
<dbReference type="PANTHER" id="PTHR25466">
    <property type="entry name" value="T-LYMPHOCYTE ACTIVATION ANTIGEN"/>
    <property type="match status" value="1"/>
</dbReference>
<accession>A0A9Y3S9Z3</accession>
<feature type="signal peptide" evidence="13">
    <location>
        <begin position="1"/>
        <end position="21"/>
    </location>
</feature>
<name>A0A9Y3S9Z3_9CICH</name>
<dbReference type="Proteomes" id="UP000695023">
    <property type="component" value="Unplaced"/>
</dbReference>
<dbReference type="InterPro" id="IPR003599">
    <property type="entry name" value="Ig_sub"/>
</dbReference>